<dbReference type="InterPro" id="IPR023885">
    <property type="entry name" value="4Fe4S-binding_SPASM_dom"/>
</dbReference>
<evidence type="ECO:0000313" key="3">
    <source>
        <dbReference type="Proteomes" id="UP000250134"/>
    </source>
</evidence>
<dbReference type="RefSeq" id="WP_088885908.1">
    <property type="nucleotide sequence ID" value="NZ_CP014855.1"/>
</dbReference>
<dbReference type="PANTHER" id="PTHR11228">
    <property type="entry name" value="RADICAL SAM DOMAIN PROTEIN"/>
    <property type="match status" value="1"/>
</dbReference>
<keyword evidence="3" id="KW-1185">Reference proteome</keyword>
<gene>
    <name evidence="2" type="ORF">A3K92_08830</name>
</gene>
<evidence type="ECO:0000259" key="1">
    <source>
        <dbReference type="Pfam" id="PF13186"/>
    </source>
</evidence>
<sequence length="314" mass="35536">MAEVVRTSLGISSVSRTPQNVTVGKPPWSKKAHSGDVERLILHLGEGKGKFDEAHGIPRSIGCIGNNRFFLRREKLSEEEIRNVLRDFKALNGEEVWITNYDSPRDLSKVAKIAVEVGIPEVNVVVLEEDLDAYEVVEGARTIVELEYDPDRILKISLNPHVDGLLVMVPQEKVDEALTFLNKLDEPGDLEIYADLLYPKSARFLKFNVIEKRMSENPTTQMYHDCLAGTIAVSADGYITPCPLLRNFVVGDVRKGDIKRIRKKRKLKEFWKMTKDKIKGCSACPFRYICHDCRALEYQATGEIDGLEYCPILL</sequence>
<evidence type="ECO:0000313" key="2">
    <source>
        <dbReference type="EMBL" id="ASJ01576.1"/>
    </source>
</evidence>
<dbReference type="KEGG" id="tgg:A3K92_08830"/>
<dbReference type="PANTHER" id="PTHR11228:SF34">
    <property type="entry name" value="TUNGSTEN-CONTAINING ALDEHYDE FERREDOXIN OXIDOREDUCTASE COFACTOR MODIFYING PROTEIN"/>
    <property type="match status" value="1"/>
</dbReference>
<proteinExistence type="predicted"/>
<dbReference type="GeneID" id="33332654"/>
<organism evidence="2 3">
    <name type="scientific">Thermococcus gorgonarius</name>
    <dbReference type="NCBI Taxonomy" id="71997"/>
    <lineage>
        <taxon>Archaea</taxon>
        <taxon>Methanobacteriati</taxon>
        <taxon>Methanobacteriota</taxon>
        <taxon>Thermococci</taxon>
        <taxon>Thermococcales</taxon>
        <taxon>Thermococcaceae</taxon>
        <taxon>Thermococcus</taxon>
    </lineage>
</organism>
<dbReference type="InterPro" id="IPR013785">
    <property type="entry name" value="Aldolase_TIM"/>
</dbReference>
<dbReference type="EMBL" id="CP014855">
    <property type="protein sequence ID" value="ASJ01576.1"/>
    <property type="molecule type" value="Genomic_DNA"/>
</dbReference>
<reference evidence="2 3" key="1">
    <citation type="submission" date="2016-03" db="EMBL/GenBank/DDBJ databases">
        <title>Complete genome sequence of Thermococcus gorgonarius.</title>
        <authorList>
            <person name="Oger P.M."/>
        </authorList>
    </citation>
    <scope>NUCLEOTIDE SEQUENCE [LARGE SCALE GENOMIC DNA]</scope>
    <source>
        <strain evidence="2 3">W-12</strain>
    </source>
</reference>
<dbReference type="OrthoDB" id="30736at2157"/>
<dbReference type="NCBIfam" id="TIGR04085">
    <property type="entry name" value="rSAM_more_4Fe4S"/>
    <property type="match status" value="1"/>
</dbReference>
<dbReference type="AlphaFoldDB" id="A0A2Z2M7B1"/>
<dbReference type="Proteomes" id="UP000250134">
    <property type="component" value="Chromosome"/>
</dbReference>
<name>A0A2Z2M7B1_THEGO</name>
<protein>
    <submittedName>
        <fullName evidence="2">Fe-S oxidoreductase</fullName>
    </submittedName>
</protein>
<accession>A0A2Z2M7B1</accession>
<dbReference type="InterPro" id="IPR058240">
    <property type="entry name" value="rSAM_sf"/>
</dbReference>
<dbReference type="Pfam" id="PF13186">
    <property type="entry name" value="SPASM"/>
    <property type="match status" value="1"/>
</dbReference>
<feature type="domain" description="4Fe4S-binding SPASM" evidence="1">
    <location>
        <begin position="229"/>
        <end position="285"/>
    </location>
</feature>
<dbReference type="InterPro" id="IPR050377">
    <property type="entry name" value="Radical_SAM_PqqE_MftC-like"/>
</dbReference>
<dbReference type="Gene3D" id="3.20.20.70">
    <property type="entry name" value="Aldolase class I"/>
    <property type="match status" value="1"/>
</dbReference>
<dbReference type="SUPFAM" id="SSF102114">
    <property type="entry name" value="Radical SAM enzymes"/>
    <property type="match status" value="1"/>
</dbReference>